<dbReference type="GO" id="GO:0004252">
    <property type="term" value="F:serine-type endopeptidase activity"/>
    <property type="evidence" value="ECO:0007669"/>
    <property type="project" value="TreeGrafter"/>
</dbReference>
<evidence type="ECO:0000313" key="3">
    <source>
        <dbReference type="EMBL" id="SUE34777.1"/>
    </source>
</evidence>
<dbReference type="AlphaFoldDB" id="A0A379MV99"/>
<dbReference type="SUPFAM" id="SSF53474">
    <property type="entry name" value="alpha/beta-Hydrolases"/>
    <property type="match status" value="1"/>
</dbReference>
<keyword evidence="1" id="KW-0378">Hydrolase</keyword>
<evidence type="ECO:0000256" key="1">
    <source>
        <dbReference type="ARBA" id="ARBA00022801"/>
    </source>
</evidence>
<reference evidence="3 4" key="1">
    <citation type="submission" date="2018-06" db="EMBL/GenBank/DDBJ databases">
        <authorList>
            <consortium name="Pathogen Informatics"/>
            <person name="Doyle S."/>
        </authorList>
    </citation>
    <scope>NUCLEOTIDE SEQUENCE [LARGE SCALE GENOMIC DNA]</scope>
    <source>
        <strain evidence="3 4">NCTC11190</strain>
    </source>
</reference>
<dbReference type="PANTHER" id="PTHR42776:SF27">
    <property type="entry name" value="DIPEPTIDYL PEPTIDASE FAMILY MEMBER 6"/>
    <property type="match status" value="1"/>
</dbReference>
<dbReference type="Proteomes" id="UP000255233">
    <property type="component" value="Unassembled WGS sequence"/>
</dbReference>
<dbReference type="Pfam" id="PF00326">
    <property type="entry name" value="Peptidase_S9"/>
    <property type="match status" value="1"/>
</dbReference>
<accession>A0A379MV99</accession>
<feature type="domain" description="Peptidase S9 prolyl oligopeptidase catalytic" evidence="2">
    <location>
        <begin position="695"/>
        <end position="893"/>
    </location>
</feature>
<sequence length="917" mass="102753">MAALCAGLLFGTGNVQAQKKTLGQEAFDGWRQIAAPRISDDGRWTVYGLNPARGDGQTVVYDASNGTTDTLRRASDARLFGPAGAPWVAAKVGPTFAQRRREKIAKTPKDRRRPDTLLLVSLLSDERVVVPRLKEFQVADREGSGVVAYLYEVVPATDTSTAVKKAPKSKKFNRLVLWNTAAGGDSTVVDSVENFALSRNGKLLLYTRKGDSLRSVWACADGQRTELYRASAGRTGTLAVDEAGRQGAYLVTPDTTATGARYELYYFTAKKPQPQRIAAQGAANGFTVSEFGKPEFSREGGWLTFGMNVPPRVVPKDTLPEDEKSAFDLWSYTDTLLMTQQLANVKRLKERSYRAAYDTRTGKWVLLEDKELASVAFAGNDDAPYALGTDVRPYEWASTWESPGTKDLYAVDVRTGGRRLLAKGVRAQASISPDGRYVAWYDAPAAEWKAAATEAGKGGEVSLSRAIPYPMSVPDFDMPDYPSAEGMAGWTADGRAVIYDRFDLWLADPSGRRAPECLTRGAGRRDSVRFRYVRLDPQERTIDLSRPALLSAFDRSSRDGGYYRLPAGGGEPEKLVMDGHKYTFVAKAKEADVLLWQRENFREYRDLWRSGLSFADLQKVSDANPQAARYEWGSVRRVAWEDMNGVPAEGLLYLPEDYDSTRRYPVIVYFYETHTDDIHKHVHPQPSWSIVIPAVCTSQDYVVFMPDIRYRTGYPGQSCYDAVVSGARMLIDRGIADPRRIGLQGQSWGGYQIAYLVTRTNMFRCASPGAPVSNMTSASGGIRWGSGMPRMFQYEHGQSRIGGSLWERPIEYIENSPLFFANKVRTPMLMRHDDADEAVPWYQGIEYFLALRRHGVPVWMVNYNGQPHNLKRYADRLDWDRRMMQFFDHYLKDAPAPRWMREGIPATDKGIDPKLDY</sequence>
<evidence type="ECO:0000313" key="4">
    <source>
        <dbReference type="Proteomes" id="UP000255233"/>
    </source>
</evidence>
<keyword evidence="4" id="KW-1185">Reference proteome</keyword>
<evidence type="ECO:0000259" key="2">
    <source>
        <dbReference type="Pfam" id="PF00326"/>
    </source>
</evidence>
<organism evidence="3 4">
    <name type="scientific">Rikenella microfusus</name>
    <dbReference type="NCBI Taxonomy" id="28139"/>
    <lineage>
        <taxon>Bacteria</taxon>
        <taxon>Pseudomonadati</taxon>
        <taxon>Bacteroidota</taxon>
        <taxon>Bacteroidia</taxon>
        <taxon>Bacteroidales</taxon>
        <taxon>Rikenellaceae</taxon>
        <taxon>Rikenella</taxon>
    </lineage>
</organism>
<dbReference type="EMBL" id="UGVL01000001">
    <property type="protein sequence ID" value="SUE34777.1"/>
    <property type="molecule type" value="Genomic_DNA"/>
</dbReference>
<dbReference type="GO" id="GO:0006508">
    <property type="term" value="P:proteolysis"/>
    <property type="evidence" value="ECO:0007669"/>
    <property type="project" value="InterPro"/>
</dbReference>
<dbReference type="InterPro" id="IPR001375">
    <property type="entry name" value="Peptidase_S9_cat"/>
</dbReference>
<protein>
    <submittedName>
        <fullName evidence="3">Prolyl oligopeptidase family</fullName>
    </submittedName>
</protein>
<dbReference type="SUPFAM" id="SSF82171">
    <property type="entry name" value="DPP6 N-terminal domain-like"/>
    <property type="match status" value="2"/>
</dbReference>
<name>A0A379MV99_9BACT</name>
<dbReference type="InterPro" id="IPR029058">
    <property type="entry name" value="AB_hydrolase_fold"/>
</dbReference>
<proteinExistence type="predicted"/>
<dbReference type="Gene3D" id="3.40.50.1820">
    <property type="entry name" value="alpha/beta hydrolase"/>
    <property type="match status" value="1"/>
</dbReference>
<dbReference type="STRING" id="880526.GCA_000427365_01808"/>
<dbReference type="PANTHER" id="PTHR42776">
    <property type="entry name" value="SERINE PEPTIDASE S9 FAMILY MEMBER"/>
    <property type="match status" value="1"/>
</dbReference>
<gene>
    <name evidence="3" type="ORF">NCTC11190_02010</name>
</gene>